<organism evidence="3 4">
    <name type="scientific">candidate division WOR_3 bacterium SM1_77</name>
    <dbReference type="NCBI Taxonomy" id="1703778"/>
    <lineage>
        <taxon>Bacteria</taxon>
        <taxon>Bacteria division WOR-3</taxon>
    </lineage>
</organism>
<evidence type="ECO:0000313" key="4">
    <source>
        <dbReference type="Proteomes" id="UP000050975"/>
    </source>
</evidence>
<feature type="non-terminal residue" evidence="3">
    <location>
        <position position="1"/>
    </location>
</feature>
<feature type="transmembrane region" description="Helical" evidence="1">
    <location>
        <begin position="53"/>
        <end position="74"/>
    </location>
</feature>
<evidence type="ECO:0000256" key="1">
    <source>
        <dbReference type="SAM" id="Phobius"/>
    </source>
</evidence>
<keyword evidence="1" id="KW-0472">Membrane</keyword>
<dbReference type="PROSITE" id="PS51094">
    <property type="entry name" value="PTS_EIIA_TYPE_2"/>
    <property type="match status" value="1"/>
</dbReference>
<dbReference type="InterPro" id="IPR002178">
    <property type="entry name" value="PTS_EIIA_type-2_dom"/>
</dbReference>
<gene>
    <name evidence="3" type="ORF">AMJ74_05980</name>
</gene>
<sequence>LVITGLFIVVSLFLKLDILVEAASVVLILTTMLSCVSLIILRESRLQNYQPSFRVPLYPYLQVASIFGLGLLIFEMGHEALFISAVLILGGLSIYWFFARIRANREYALLHLVERITAKELTTYSLESELREIIRERDDIVKDKFDHIIEQAQILDIGERITADELFKLAAKTLAERLNVEEPYLLHKLIQREKESSTVLMPGLAIPHIITEGYHEFEILMVRCKPGITFSPETQDVHAVFILVGTKDERNFHLRALAAIAQIVQDTDFEKKWLAAKSKEALRDLILLGKRSRL</sequence>
<dbReference type="SUPFAM" id="SSF55804">
    <property type="entry name" value="Phoshotransferase/anion transport protein"/>
    <property type="match status" value="1"/>
</dbReference>
<protein>
    <recommendedName>
        <fullName evidence="2">PTS EIIA type-2 domain-containing protein</fullName>
    </recommendedName>
</protein>
<keyword evidence="1" id="KW-1133">Transmembrane helix</keyword>
<comment type="caution">
    <text evidence="3">The sequence shown here is derived from an EMBL/GenBank/DDBJ whole genome shotgun (WGS) entry which is preliminary data.</text>
</comment>
<evidence type="ECO:0000313" key="3">
    <source>
        <dbReference type="EMBL" id="KPL12883.1"/>
    </source>
</evidence>
<dbReference type="Pfam" id="PF00359">
    <property type="entry name" value="PTS_EIIA_2"/>
    <property type="match status" value="1"/>
</dbReference>
<reference evidence="3 4" key="1">
    <citation type="journal article" date="2015" name="Microbiome">
        <title>Genomic resolution of linkages in carbon, nitrogen, and sulfur cycling among widespread estuary sediment bacteria.</title>
        <authorList>
            <person name="Baker B.J."/>
            <person name="Lazar C.S."/>
            <person name="Teske A.P."/>
            <person name="Dick G.J."/>
        </authorList>
    </citation>
    <scope>NUCLEOTIDE SEQUENCE [LARGE SCALE GENOMIC DNA]</scope>
    <source>
        <strain evidence="3">SM1_77</strain>
    </source>
</reference>
<keyword evidence="1" id="KW-0812">Transmembrane</keyword>
<dbReference type="EMBL" id="LJVE01000129">
    <property type="protein sequence ID" value="KPL12883.1"/>
    <property type="molecule type" value="Genomic_DNA"/>
</dbReference>
<feature type="transmembrane region" description="Helical" evidence="1">
    <location>
        <begin position="80"/>
        <end position="98"/>
    </location>
</feature>
<dbReference type="InterPro" id="IPR051541">
    <property type="entry name" value="PTS_SugarTrans_NitroReg"/>
</dbReference>
<dbReference type="InterPro" id="IPR016152">
    <property type="entry name" value="PTrfase/Anion_transptr"/>
</dbReference>
<feature type="transmembrane region" description="Helical" evidence="1">
    <location>
        <begin position="18"/>
        <end position="41"/>
    </location>
</feature>
<dbReference type="AlphaFoldDB" id="A0A0S8JUI8"/>
<feature type="domain" description="PTS EIIA type-2" evidence="2">
    <location>
        <begin position="147"/>
        <end position="289"/>
    </location>
</feature>
<dbReference type="Gene3D" id="3.40.930.10">
    <property type="entry name" value="Mannitol-specific EII, Chain A"/>
    <property type="match status" value="1"/>
</dbReference>
<name>A0A0S8JUI8_UNCW3</name>
<accession>A0A0S8JUI8</accession>
<dbReference type="PANTHER" id="PTHR47738">
    <property type="entry name" value="PTS SYSTEM FRUCTOSE-LIKE EIIA COMPONENT-RELATED"/>
    <property type="match status" value="1"/>
</dbReference>
<evidence type="ECO:0000259" key="2">
    <source>
        <dbReference type="PROSITE" id="PS51094"/>
    </source>
</evidence>
<dbReference type="Proteomes" id="UP000050975">
    <property type="component" value="Unassembled WGS sequence"/>
</dbReference>
<dbReference type="Gene3D" id="1.20.1740.10">
    <property type="entry name" value="Amino acid/polyamine transporter I"/>
    <property type="match status" value="1"/>
</dbReference>
<proteinExistence type="predicted"/>